<evidence type="ECO:0000313" key="2">
    <source>
        <dbReference type="EMBL" id="KOS13809.1"/>
    </source>
</evidence>
<dbReference type="PANTHER" id="PTHR21314">
    <property type="entry name" value="QUEUOSINE 5'-PHOSPHATE N-GLYCOSYLASE_HYDROLASE-RELATED"/>
    <property type="match status" value="1"/>
</dbReference>
<accession>A0A0M9VNX3</accession>
<sequence length="393" mass="42956">MAAARSVPTPVPGTALSMMRAQAADVAQGAGIDISDAHIDQFLRSLSQDRFEKHKAQHGLRFPLRFGSWAEECNFLCVLSLLNAFSGYRVDFHKVTGHGSYDNVRRCVMGLYLSSDDGTSLQADALARVSTTELAQILGVPTHTEEAHPSLPFVTVGTVGGPLEEPLAIAASLCKEAGTYLQQRGYKDFASYLLDVCKDALTHDNVDTYVLEGIARIPGFDDATIVDDEPLYMYKKALFLLHALQGLIMASAHDVPSIIQAMTQHWATHPKAPLPLFVDNVLPTMLTAVGILQLAHSNIVPLQTWHPEPVPGGDKDVAGPTLSQEDAYRIRAAALSAGDRIVRRAHQLAHEETALAWMATMTESDLDAYLWSYAKDPSLRSIPRLSERHTGMY</sequence>
<dbReference type="AlphaFoldDB" id="A0A0M9VNX3"/>
<organism evidence="2 3">
    <name type="scientific">Malassezia pachydermatis</name>
    <dbReference type="NCBI Taxonomy" id="77020"/>
    <lineage>
        <taxon>Eukaryota</taxon>
        <taxon>Fungi</taxon>
        <taxon>Dikarya</taxon>
        <taxon>Basidiomycota</taxon>
        <taxon>Ustilaginomycotina</taxon>
        <taxon>Malasseziomycetes</taxon>
        <taxon>Malasseziales</taxon>
        <taxon>Malasseziaceae</taxon>
        <taxon>Malassezia</taxon>
    </lineage>
</organism>
<keyword evidence="3" id="KW-1185">Reference proteome</keyword>
<comment type="function">
    <text evidence="1">Catalyzes the hydrolysis of queuosine 5'-phosphate, releasing the nucleobase queuine (q). Is required for salvage of queuine from exogenous queuosine (Q) that is imported and then converted to queuosine 5'-phosphate intracellularly.</text>
</comment>
<dbReference type="OrthoDB" id="416777at2759"/>
<evidence type="ECO:0000256" key="1">
    <source>
        <dbReference type="RuleBase" id="RU365002"/>
    </source>
</evidence>
<gene>
    <name evidence="2" type="ORF">Malapachy_1945</name>
</gene>
<dbReference type="GeneID" id="28728316"/>
<comment type="catalytic activity">
    <reaction evidence="1">
        <text>queuosine 5'-phosphate + H2O = queuine + D-ribose 5-phosphate</text>
        <dbReference type="Rhea" id="RHEA:75387"/>
        <dbReference type="ChEBI" id="CHEBI:15377"/>
        <dbReference type="ChEBI" id="CHEBI:17433"/>
        <dbReference type="ChEBI" id="CHEBI:78346"/>
        <dbReference type="ChEBI" id="CHEBI:194371"/>
    </reaction>
    <physiologicalReaction direction="left-to-right" evidence="1">
        <dbReference type="Rhea" id="RHEA:75388"/>
    </physiologicalReaction>
</comment>
<dbReference type="VEuPathDB" id="FungiDB:Malapachy_1945"/>
<dbReference type="InterPro" id="IPR019438">
    <property type="entry name" value="Q_salvage"/>
</dbReference>
<evidence type="ECO:0000313" key="3">
    <source>
        <dbReference type="Proteomes" id="UP000037751"/>
    </source>
</evidence>
<dbReference type="RefSeq" id="XP_017991441.1">
    <property type="nucleotide sequence ID" value="XM_018136441.1"/>
</dbReference>
<comment type="caution">
    <text evidence="2">The sequence shown here is derived from an EMBL/GenBank/DDBJ whole genome shotgun (WGS) entry which is preliminary data.</text>
</comment>
<reference evidence="2 3" key="1">
    <citation type="submission" date="2015-07" db="EMBL/GenBank/DDBJ databases">
        <title>Draft Genome Sequence of Malassezia furfur CBS1878 and Malassezia pachydermatis CBS1879.</title>
        <authorList>
            <person name="Triana S."/>
            <person name="Ohm R."/>
            <person name="Gonzalez A."/>
            <person name="DeCock H."/>
            <person name="Restrepo S."/>
            <person name="Celis A."/>
        </authorList>
    </citation>
    <scope>NUCLEOTIDE SEQUENCE [LARGE SCALE GENOMIC DNA]</scope>
    <source>
        <strain evidence="2 3">CBS 1879</strain>
    </source>
</reference>
<dbReference type="PANTHER" id="PTHR21314:SF1">
    <property type="entry name" value="QUEUOSINE SALVAGE PROTEIN"/>
    <property type="match status" value="1"/>
</dbReference>
<dbReference type="EMBL" id="LGAV01000005">
    <property type="protein sequence ID" value="KOS13809.1"/>
    <property type="molecule type" value="Genomic_DNA"/>
</dbReference>
<dbReference type="Proteomes" id="UP000037751">
    <property type="component" value="Unassembled WGS sequence"/>
</dbReference>
<protein>
    <recommendedName>
        <fullName evidence="1">Queuosine 5'-phosphate N-glycosylase/hydrolase</fullName>
        <ecNumber evidence="1">3.2.2.-</ecNumber>
    </recommendedName>
    <alternativeName>
        <fullName evidence="1">Queuosine-nucleotide N-glycosylase/hydrolase</fullName>
    </alternativeName>
</protein>
<dbReference type="GO" id="GO:0016787">
    <property type="term" value="F:hydrolase activity"/>
    <property type="evidence" value="ECO:0007669"/>
    <property type="project" value="UniProtKB-KW"/>
</dbReference>
<keyword evidence="1" id="KW-0378">Hydrolase</keyword>
<comment type="similarity">
    <text evidence="1">Belongs to the QNG1 protein family.</text>
</comment>
<proteinExistence type="inferred from homology"/>
<name>A0A0M9VNX3_9BASI</name>
<dbReference type="EC" id="3.2.2.-" evidence="1"/>
<dbReference type="GO" id="GO:0006400">
    <property type="term" value="P:tRNA modification"/>
    <property type="evidence" value="ECO:0007669"/>
    <property type="project" value="TreeGrafter"/>
</dbReference>